<organism evidence="2 3">
    <name type="scientific">Acinetobacter terrestris</name>
    <dbReference type="NCBI Taxonomy" id="2529843"/>
    <lineage>
        <taxon>Bacteria</taxon>
        <taxon>Pseudomonadati</taxon>
        <taxon>Pseudomonadota</taxon>
        <taxon>Gammaproteobacteria</taxon>
        <taxon>Moraxellales</taxon>
        <taxon>Moraxellaceae</taxon>
        <taxon>Acinetobacter</taxon>
        <taxon>Acinetobacter Taxon 24</taxon>
    </lineage>
</organism>
<keyword evidence="1" id="KW-0732">Signal</keyword>
<name>A0AAW6UKZ8_9GAMM</name>
<dbReference type="RefSeq" id="WP_284066079.1">
    <property type="nucleotide sequence ID" value="NZ_JASKNE010000001.1"/>
</dbReference>
<dbReference type="AlphaFoldDB" id="A0AAW6UKZ8"/>
<sequence>MKALLLGTLLCAISVSSFALPEYHENMRNYLKEGKRISFRFDAMTAQTLVFLLESEKKIKVVLDQNVDTKQEIPVNIRDLHFLAFLEISLKKLGLKYEYLILKRFGFTANIWA</sequence>
<dbReference type="Proteomes" id="UP001241935">
    <property type="component" value="Unassembled WGS sequence"/>
</dbReference>
<feature type="signal peptide" evidence="1">
    <location>
        <begin position="1"/>
        <end position="19"/>
    </location>
</feature>
<evidence type="ECO:0000313" key="3">
    <source>
        <dbReference type="Proteomes" id="UP001241935"/>
    </source>
</evidence>
<comment type="caution">
    <text evidence="2">The sequence shown here is derived from an EMBL/GenBank/DDBJ whole genome shotgun (WGS) entry which is preliminary data.</text>
</comment>
<proteinExistence type="predicted"/>
<protein>
    <submittedName>
        <fullName evidence="2">Uncharacterized protein</fullName>
    </submittedName>
</protein>
<accession>A0AAW6UKZ8</accession>
<dbReference type="EMBL" id="JASKNE010000001">
    <property type="protein sequence ID" value="MDK1682447.1"/>
    <property type="molecule type" value="Genomic_DNA"/>
</dbReference>
<reference evidence="2" key="1">
    <citation type="submission" date="2023-04" db="EMBL/GenBank/DDBJ databases">
        <title>The environmental microbiomes in feedlot watering bowls are a reservoir of florfenicol resistance for bovine respiratory disease pathogens.</title>
        <authorList>
            <person name="Kos D.W."/>
            <person name="Ruzzini A.C."/>
            <person name="Schreiner B."/>
            <person name="Jelinski M.D."/>
        </authorList>
    </citation>
    <scope>NUCLEOTIDE SEQUENCE</scope>
    <source>
        <strain evidence="2">WB3</strain>
    </source>
</reference>
<feature type="chain" id="PRO_5043476562" evidence="1">
    <location>
        <begin position="20"/>
        <end position="113"/>
    </location>
</feature>
<evidence type="ECO:0000256" key="1">
    <source>
        <dbReference type="SAM" id="SignalP"/>
    </source>
</evidence>
<evidence type="ECO:0000313" key="2">
    <source>
        <dbReference type="EMBL" id="MDK1682447.1"/>
    </source>
</evidence>
<gene>
    <name evidence="2" type="ORF">QOR41_00975</name>
</gene>